<comment type="caution">
    <text evidence="1">The sequence shown here is derived from an EMBL/GenBank/DDBJ whole genome shotgun (WGS) entry which is preliminary data.</text>
</comment>
<dbReference type="Proteomes" id="UP000735302">
    <property type="component" value="Unassembled WGS sequence"/>
</dbReference>
<gene>
    <name evidence="1" type="ORF">PoB_004932400</name>
</gene>
<sequence>MHLQNDAFFTRQRQQQQKMVQNTRKMCRKQTRMQRFSTDAVSVLLALQKLQTQKSFDSLSLRIVALSKMHGGSYECLRGIVALEDLKKLILLLSGGTGVSESALRSIGTLLSRFRAPPPAS</sequence>
<name>A0AAV4BRL8_9GAST</name>
<evidence type="ECO:0000313" key="1">
    <source>
        <dbReference type="EMBL" id="GFO22819.1"/>
    </source>
</evidence>
<evidence type="ECO:0000313" key="2">
    <source>
        <dbReference type="Proteomes" id="UP000735302"/>
    </source>
</evidence>
<proteinExistence type="predicted"/>
<organism evidence="1 2">
    <name type="scientific">Plakobranchus ocellatus</name>
    <dbReference type="NCBI Taxonomy" id="259542"/>
    <lineage>
        <taxon>Eukaryota</taxon>
        <taxon>Metazoa</taxon>
        <taxon>Spiralia</taxon>
        <taxon>Lophotrochozoa</taxon>
        <taxon>Mollusca</taxon>
        <taxon>Gastropoda</taxon>
        <taxon>Heterobranchia</taxon>
        <taxon>Euthyneura</taxon>
        <taxon>Panpulmonata</taxon>
        <taxon>Sacoglossa</taxon>
        <taxon>Placobranchoidea</taxon>
        <taxon>Plakobranchidae</taxon>
        <taxon>Plakobranchus</taxon>
    </lineage>
</organism>
<protein>
    <submittedName>
        <fullName evidence="1">Uncharacterized protein</fullName>
    </submittedName>
</protein>
<dbReference type="AlphaFoldDB" id="A0AAV4BRL8"/>
<accession>A0AAV4BRL8</accession>
<keyword evidence="2" id="KW-1185">Reference proteome</keyword>
<dbReference type="EMBL" id="BLXT01005456">
    <property type="protein sequence ID" value="GFO22819.1"/>
    <property type="molecule type" value="Genomic_DNA"/>
</dbReference>
<reference evidence="1 2" key="1">
    <citation type="journal article" date="2021" name="Elife">
        <title>Chloroplast acquisition without the gene transfer in kleptoplastic sea slugs, Plakobranchus ocellatus.</title>
        <authorList>
            <person name="Maeda T."/>
            <person name="Takahashi S."/>
            <person name="Yoshida T."/>
            <person name="Shimamura S."/>
            <person name="Takaki Y."/>
            <person name="Nagai Y."/>
            <person name="Toyoda A."/>
            <person name="Suzuki Y."/>
            <person name="Arimoto A."/>
            <person name="Ishii H."/>
            <person name="Satoh N."/>
            <person name="Nishiyama T."/>
            <person name="Hasebe M."/>
            <person name="Maruyama T."/>
            <person name="Minagawa J."/>
            <person name="Obokata J."/>
            <person name="Shigenobu S."/>
        </authorList>
    </citation>
    <scope>NUCLEOTIDE SEQUENCE [LARGE SCALE GENOMIC DNA]</scope>
</reference>